<dbReference type="InterPro" id="IPR012899">
    <property type="entry name" value="LTXXQ"/>
</dbReference>
<evidence type="ECO:0000256" key="6">
    <source>
        <dbReference type="SAM" id="SignalP"/>
    </source>
</evidence>
<keyword evidence="3 6" id="KW-0732">Signal</keyword>
<dbReference type="PANTHER" id="PTHR38102:SF2">
    <property type="entry name" value="PERIPLASMIC PROTEIN CPXP"/>
    <property type="match status" value="1"/>
</dbReference>
<evidence type="ECO:0000256" key="2">
    <source>
        <dbReference type="ARBA" id="ARBA00008441"/>
    </source>
</evidence>
<dbReference type="Pfam" id="PF07813">
    <property type="entry name" value="LTXXQ"/>
    <property type="match status" value="1"/>
</dbReference>
<protein>
    <submittedName>
        <fullName evidence="7">Cell-envelope stress modulator CpxP</fullName>
    </submittedName>
</protein>
<comment type="subcellular location">
    <subcellularLocation>
        <location evidence="1">Periplasm</location>
    </subcellularLocation>
</comment>
<reference evidence="7" key="1">
    <citation type="submission" date="2024-07" db="EMBL/GenBank/DDBJ databases">
        <authorList>
            <person name="Biller S.J."/>
        </authorList>
    </citation>
    <scope>NUCLEOTIDE SEQUENCE</scope>
    <source>
        <strain evidence="7">WC2420</strain>
    </source>
</reference>
<keyword evidence="4" id="KW-0574">Periplasm</keyword>
<feature type="region of interest" description="Disordered" evidence="5">
    <location>
        <begin position="149"/>
        <end position="170"/>
    </location>
</feature>
<dbReference type="EMBL" id="CP165628">
    <property type="protein sequence ID" value="XDU72439.1"/>
    <property type="molecule type" value="Genomic_DNA"/>
</dbReference>
<gene>
    <name evidence="7" type="primary">cpxP</name>
    <name evidence="7" type="ORF">AB3G37_23660</name>
</gene>
<dbReference type="Gene3D" id="1.20.120.1490">
    <property type="match status" value="1"/>
</dbReference>
<dbReference type="RefSeq" id="WP_369789251.1">
    <property type="nucleotide sequence ID" value="NZ_CP165628.1"/>
</dbReference>
<sequence>MCKVAAMIMASMLSLSSSVVLAESAKSLPADTLAHDGNMLDRRNTMFDGINLTEQQRQQMRDLMHQARKDSPQIDLKQMDTMHELVTAKNFDQAAVRSLAEKIAQEQVNRQVEMARIRNLMFNLLTPEQKEVLNQKHEQRMQLLAAQISGVQPSSDQQPTSIQKRASSTE</sequence>
<dbReference type="GO" id="GO:0051082">
    <property type="term" value="F:unfolded protein binding"/>
    <property type="evidence" value="ECO:0007669"/>
    <property type="project" value="TreeGrafter"/>
</dbReference>
<accession>A0AB39VQE4</accession>
<evidence type="ECO:0000256" key="4">
    <source>
        <dbReference type="ARBA" id="ARBA00022764"/>
    </source>
</evidence>
<feature type="signal peptide" evidence="6">
    <location>
        <begin position="1"/>
        <end position="22"/>
    </location>
</feature>
<dbReference type="CDD" id="cd09916">
    <property type="entry name" value="CpxP_like"/>
    <property type="match status" value="1"/>
</dbReference>
<name>A0AB39VQE4_9GAMM</name>
<dbReference type="GO" id="GO:0030288">
    <property type="term" value="C:outer membrane-bounded periplasmic space"/>
    <property type="evidence" value="ECO:0007669"/>
    <property type="project" value="TreeGrafter"/>
</dbReference>
<evidence type="ECO:0000256" key="5">
    <source>
        <dbReference type="SAM" id="MobiDB-lite"/>
    </source>
</evidence>
<comment type="similarity">
    <text evidence="2">Belongs to the CpxP/Spy family.</text>
</comment>
<dbReference type="NCBIfam" id="NF007687">
    <property type="entry name" value="PRK10363.1"/>
    <property type="match status" value="1"/>
</dbReference>
<feature type="chain" id="PRO_5044314937" evidence="6">
    <location>
        <begin position="23"/>
        <end position="170"/>
    </location>
</feature>
<dbReference type="InterPro" id="IPR052211">
    <property type="entry name" value="Cpx_auxiliary_protein"/>
</dbReference>
<dbReference type="PANTHER" id="PTHR38102">
    <property type="entry name" value="PERIPLASMIC CHAPERONE SPY"/>
    <property type="match status" value="1"/>
</dbReference>
<evidence type="ECO:0000256" key="1">
    <source>
        <dbReference type="ARBA" id="ARBA00004418"/>
    </source>
</evidence>
<evidence type="ECO:0000256" key="3">
    <source>
        <dbReference type="ARBA" id="ARBA00022729"/>
    </source>
</evidence>
<dbReference type="AlphaFoldDB" id="A0AB39VQE4"/>
<evidence type="ECO:0000313" key="7">
    <source>
        <dbReference type="EMBL" id="XDU72439.1"/>
    </source>
</evidence>
<proteinExistence type="inferred from homology"/>
<organism evidence="7">
    <name type="scientific">Rouxiella sp. WC2420</name>
    <dbReference type="NCBI Taxonomy" id="3234145"/>
    <lineage>
        <taxon>Bacteria</taxon>
        <taxon>Pseudomonadati</taxon>
        <taxon>Pseudomonadota</taxon>
        <taxon>Gammaproteobacteria</taxon>
        <taxon>Enterobacterales</taxon>
        <taxon>Yersiniaceae</taxon>
        <taxon>Rouxiella</taxon>
    </lineage>
</organism>